<protein>
    <submittedName>
        <fullName evidence="3">NADP-dependent oxidoreductase</fullName>
        <ecNumber evidence="3">1.-.-.-</ecNumber>
    </submittedName>
</protein>
<dbReference type="Pfam" id="PF13602">
    <property type="entry name" value="ADH_zinc_N_2"/>
    <property type="match status" value="1"/>
</dbReference>
<dbReference type="InterPro" id="IPR036291">
    <property type="entry name" value="NAD(P)-bd_dom_sf"/>
</dbReference>
<evidence type="ECO:0000313" key="3">
    <source>
        <dbReference type="EMBL" id="MDT0345369.1"/>
    </source>
</evidence>
<evidence type="ECO:0000259" key="2">
    <source>
        <dbReference type="SMART" id="SM00829"/>
    </source>
</evidence>
<keyword evidence="1" id="KW-0521">NADP</keyword>
<proteinExistence type="predicted"/>
<dbReference type="InterPro" id="IPR051603">
    <property type="entry name" value="Zinc-ADH_QOR/CCCR"/>
</dbReference>
<dbReference type="InterPro" id="IPR011032">
    <property type="entry name" value="GroES-like_sf"/>
</dbReference>
<dbReference type="CDD" id="cd05289">
    <property type="entry name" value="MDR_like_2"/>
    <property type="match status" value="1"/>
</dbReference>
<feature type="domain" description="Enoyl reductase (ER)" evidence="2">
    <location>
        <begin position="11"/>
        <end position="305"/>
    </location>
</feature>
<dbReference type="InterPro" id="IPR020843">
    <property type="entry name" value="ER"/>
</dbReference>
<dbReference type="Gene3D" id="3.40.50.720">
    <property type="entry name" value="NAD(P)-binding Rossmann-like Domain"/>
    <property type="match status" value="1"/>
</dbReference>
<dbReference type="EC" id="1.-.-.-" evidence="3"/>
<organism evidence="3 4">
    <name type="scientific">Streptomyces litchfieldiae</name>
    <dbReference type="NCBI Taxonomy" id="3075543"/>
    <lineage>
        <taxon>Bacteria</taxon>
        <taxon>Bacillati</taxon>
        <taxon>Actinomycetota</taxon>
        <taxon>Actinomycetes</taxon>
        <taxon>Kitasatosporales</taxon>
        <taxon>Streptomycetaceae</taxon>
        <taxon>Streptomyces</taxon>
    </lineage>
</organism>
<evidence type="ECO:0000313" key="4">
    <source>
        <dbReference type="Proteomes" id="UP001183246"/>
    </source>
</evidence>
<dbReference type="GO" id="GO:0016491">
    <property type="term" value="F:oxidoreductase activity"/>
    <property type="evidence" value="ECO:0007669"/>
    <property type="project" value="UniProtKB-KW"/>
</dbReference>
<dbReference type="PANTHER" id="PTHR44154">
    <property type="entry name" value="QUINONE OXIDOREDUCTASE"/>
    <property type="match status" value="1"/>
</dbReference>
<keyword evidence="3" id="KW-0560">Oxidoreductase</keyword>
<dbReference type="Pfam" id="PF08240">
    <property type="entry name" value="ADH_N"/>
    <property type="match status" value="1"/>
</dbReference>
<gene>
    <name evidence="3" type="ORF">RM590_22600</name>
</gene>
<dbReference type="InterPro" id="IPR013154">
    <property type="entry name" value="ADH-like_N"/>
</dbReference>
<dbReference type="Gene3D" id="3.90.180.10">
    <property type="entry name" value="Medium-chain alcohol dehydrogenases, catalytic domain"/>
    <property type="match status" value="1"/>
</dbReference>
<accession>A0ABU2MXT6</accession>
<dbReference type="EMBL" id="JAVREL010000014">
    <property type="protein sequence ID" value="MDT0345369.1"/>
    <property type="molecule type" value="Genomic_DNA"/>
</dbReference>
<dbReference type="SUPFAM" id="SSF50129">
    <property type="entry name" value="GroES-like"/>
    <property type="match status" value="1"/>
</dbReference>
<dbReference type="SUPFAM" id="SSF51735">
    <property type="entry name" value="NAD(P)-binding Rossmann-fold domains"/>
    <property type="match status" value="1"/>
</dbReference>
<reference evidence="4" key="1">
    <citation type="submission" date="2023-07" db="EMBL/GenBank/DDBJ databases">
        <title>30 novel species of actinomycetes from the DSMZ collection.</title>
        <authorList>
            <person name="Nouioui I."/>
        </authorList>
    </citation>
    <scope>NUCLEOTIDE SEQUENCE [LARGE SCALE GENOMIC DNA]</scope>
    <source>
        <strain evidence="4">DSM 44938</strain>
    </source>
</reference>
<sequence length="320" mass="32988">MPRAVRFSEYGDVDVLRVEEVPMPDPGPGEVLVRVRAAGINPGEAAVRRGLLHERWPATFPSGQGSDLAGLVVASGPGVTGFRTDDEVLGWTDARASHADYVVTGARQLVPRPVGVPWPAAGGLFVAGSTAWAAVHAVGAGRGDTVVVAGAAGGVGSLAVQLARNAGATVIGLAGPHHHEWLSARGVVPVAYGEGMAEAIVAAADGARPDAFIDTFGADYVRLALRLGVEPQRINTIINQRDAVEFGTRTAGNAEGADPEVLAELAALIDRGALEVPISATYPLTEVRAAFRELERRHTLGKIVLVPGGPEPSAVVSAGR</sequence>
<dbReference type="Proteomes" id="UP001183246">
    <property type="component" value="Unassembled WGS sequence"/>
</dbReference>
<name>A0ABU2MXT6_9ACTN</name>
<comment type="caution">
    <text evidence="3">The sequence shown here is derived from an EMBL/GenBank/DDBJ whole genome shotgun (WGS) entry which is preliminary data.</text>
</comment>
<dbReference type="SMART" id="SM00829">
    <property type="entry name" value="PKS_ER"/>
    <property type="match status" value="1"/>
</dbReference>
<keyword evidence="4" id="KW-1185">Reference proteome</keyword>
<evidence type="ECO:0000256" key="1">
    <source>
        <dbReference type="ARBA" id="ARBA00022857"/>
    </source>
</evidence>
<dbReference type="RefSeq" id="WP_311706503.1">
    <property type="nucleotide sequence ID" value="NZ_JAVREL010000014.1"/>
</dbReference>
<dbReference type="PANTHER" id="PTHR44154:SF1">
    <property type="entry name" value="QUINONE OXIDOREDUCTASE"/>
    <property type="match status" value="1"/>
</dbReference>